<dbReference type="EMBL" id="CASHSV030000409">
    <property type="protein sequence ID" value="CAJ2663236.1"/>
    <property type="molecule type" value="Genomic_DNA"/>
</dbReference>
<sequence>MFNPKIKQHTKIFSIFSLITLSTIFFIIQGDHVIHHDSLILHATKKEGLVMLQAQRSTLSRIDHNVKPLISMQEEKLDEVDYANPKVLVAPFNLNKEQRITWFKENLQEFKILKPNKLAKQFHTRIHKFLKNDSCESQFFMTWISSSSSFGEREFLSIESVFKVQPKACLTILSRSLDSIHGYKILKPFIDKGFKVQAIAPNLPFLFKDTLAESWLHELMKGKQDPGEIPLFQNLSNLIRLVVLYKYGGVYLDIDFILLKPLIGLRNCIGSQSMDYGTKHWTRLNNAVLIFDKNHPLLLKFINEFALTFDGNKWGHNGPYLVSRVVERLGEKHGLKFSILPPFAFYPADWNKISGFFKKPKDRSEAKWVEAKLRQLSGETYGIHLWNKQSSGLVIEEGSVLAKLVSNHCVTCKV</sequence>
<organism evidence="1 2">
    <name type="scientific">Trifolium pratense</name>
    <name type="common">Red clover</name>
    <dbReference type="NCBI Taxonomy" id="57577"/>
    <lineage>
        <taxon>Eukaryota</taxon>
        <taxon>Viridiplantae</taxon>
        <taxon>Streptophyta</taxon>
        <taxon>Embryophyta</taxon>
        <taxon>Tracheophyta</taxon>
        <taxon>Spermatophyta</taxon>
        <taxon>Magnoliopsida</taxon>
        <taxon>eudicotyledons</taxon>
        <taxon>Gunneridae</taxon>
        <taxon>Pentapetalae</taxon>
        <taxon>rosids</taxon>
        <taxon>fabids</taxon>
        <taxon>Fabales</taxon>
        <taxon>Fabaceae</taxon>
        <taxon>Papilionoideae</taxon>
        <taxon>50 kb inversion clade</taxon>
        <taxon>NPAAA clade</taxon>
        <taxon>Hologalegina</taxon>
        <taxon>IRL clade</taxon>
        <taxon>Trifolieae</taxon>
        <taxon>Trifolium</taxon>
    </lineage>
</organism>
<proteinExistence type="predicted"/>
<evidence type="ECO:0000313" key="2">
    <source>
        <dbReference type="Proteomes" id="UP001177021"/>
    </source>
</evidence>
<gene>
    <name evidence="1" type="ORF">MILVUS5_LOCUS28704</name>
</gene>
<comment type="caution">
    <text evidence="1">The sequence shown here is derived from an EMBL/GenBank/DDBJ whole genome shotgun (WGS) entry which is preliminary data.</text>
</comment>
<protein>
    <submittedName>
        <fullName evidence="1">Uncharacterized protein</fullName>
    </submittedName>
</protein>
<reference evidence="1" key="1">
    <citation type="submission" date="2023-10" db="EMBL/GenBank/DDBJ databases">
        <authorList>
            <person name="Rodriguez Cubillos JULIANA M."/>
            <person name="De Vega J."/>
        </authorList>
    </citation>
    <scope>NUCLEOTIDE SEQUENCE</scope>
</reference>
<name>A0ACB0L1P9_TRIPR</name>
<dbReference type="Proteomes" id="UP001177021">
    <property type="component" value="Unassembled WGS sequence"/>
</dbReference>
<evidence type="ECO:0000313" key="1">
    <source>
        <dbReference type="EMBL" id="CAJ2663236.1"/>
    </source>
</evidence>
<keyword evidence="2" id="KW-1185">Reference proteome</keyword>
<accession>A0ACB0L1P9</accession>